<evidence type="ECO:0000256" key="1">
    <source>
        <dbReference type="ARBA" id="ARBA00001946"/>
    </source>
</evidence>
<dbReference type="RefSeq" id="WP_091096960.1">
    <property type="nucleotide sequence ID" value="NZ_FNXE01000009.1"/>
</dbReference>
<comment type="pathway">
    <text evidence="4">Cofactor biosynthesis; tetrahydrofolylpolyglutamate biosynthesis.</text>
</comment>
<dbReference type="Gene3D" id="3.40.1190.10">
    <property type="entry name" value="Mur-like, catalytic domain"/>
    <property type="match status" value="1"/>
</dbReference>
<dbReference type="PROSITE" id="PS01012">
    <property type="entry name" value="FOLYLPOLYGLU_SYNT_2"/>
    <property type="match status" value="1"/>
</dbReference>
<evidence type="ECO:0000256" key="19">
    <source>
        <dbReference type="ARBA" id="ARBA00047808"/>
    </source>
</evidence>
<dbReference type="InterPro" id="IPR004101">
    <property type="entry name" value="Mur_ligase_C"/>
</dbReference>
<name>A0A1H6KFU8_9FLAO</name>
<comment type="catalytic activity">
    <reaction evidence="20">
        <text>(6R)-5,10-methylenetetrahydrofolyl-(gamma-L-Glu)(n) + L-glutamate + ATP = (6R)-5,10-methylenetetrahydrofolyl-(gamma-L-Glu)(n+1) + ADP + phosphate + H(+)</text>
        <dbReference type="Rhea" id="RHEA:51912"/>
        <dbReference type="Rhea" id="RHEA-COMP:13257"/>
        <dbReference type="Rhea" id="RHEA-COMP:13258"/>
        <dbReference type="ChEBI" id="CHEBI:15378"/>
        <dbReference type="ChEBI" id="CHEBI:29985"/>
        <dbReference type="ChEBI" id="CHEBI:30616"/>
        <dbReference type="ChEBI" id="CHEBI:43474"/>
        <dbReference type="ChEBI" id="CHEBI:136572"/>
        <dbReference type="ChEBI" id="CHEBI:456216"/>
        <dbReference type="EC" id="6.3.2.17"/>
    </reaction>
</comment>
<keyword evidence="12" id="KW-0067">ATP-binding</keyword>
<comment type="catalytic activity">
    <reaction evidence="18">
        <text>(6S)-5,6,7,8-tetrahydrofolyl-(gamma-L-Glu)(n) + L-glutamate + ATP = (6S)-5,6,7,8-tetrahydrofolyl-(gamma-L-Glu)(n+1) + ADP + phosphate + H(+)</text>
        <dbReference type="Rhea" id="RHEA:10580"/>
        <dbReference type="Rhea" id="RHEA-COMP:14738"/>
        <dbReference type="Rhea" id="RHEA-COMP:14740"/>
        <dbReference type="ChEBI" id="CHEBI:15378"/>
        <dbReference type="ChEBI" id="CHEBI:29985"/>
        <dbReference type="ChEBI" id="CHEBI:30616"/>
        <dbReference type="ChEBI" id="CHEBI:43474"/>
        <dbReference type="ChEBI" id="CHEBI:141005"/>
        <dbReference type="ChEBI" id="CHEBI:456216"/>
        <dbReference type="EC" id="6.3.2.17"/>
    </reaction>
</comment>
<feature type="domain" description="Mur ligase central" evidence="23">
    <location>
        <begin position="52"/>
        <end position="238"/>
    </location>
</feature>
<evidence type="ECO:0000256" key="9">
    <source>
        <dbReference type="ARBA" id="ARBA00022598"/>
    </source>
</evidence>
<dbReference type="SUPFAM" id="SSF53244">
    <property type="entry name" value="MurD-like peptide ligases, peptide-binding domain"/>
    <property type="match status" value="1"/>
</dbReference>
<organism evidence="24 25">
    <name type="scientific">Paenimyroides marinum</name>
    <dbReference type="NCBI Taxonomy" id="1159016"/>
    <lineage>
        <taxon>Bacteria</taxon>
        <taxon>Pseudomonadati</taxon>
        <taxon>Bacteroidota</taxon>
        <taxon>Flavobacteriia</taxon>
        <taxon>Flavobacteriales</taxon>
        <taxon>Flavobacteriaceae</taxon>
        <taxon>Paenimyroides</taxon>
    </lineage>
</organism>
<dbReference type="SUPFAM" id="SSF53623">
    <property type="entry name" value="MurD-like peptide ligases, catalytic domain"/>
    <property type="match status" value="1"/>
</dbReference>
<evidence type="ECO:0000256" key="12">
    <source>
        <dbReference type="ARBA" id="ARBA00022840"/>
    </source>
</evidence>
<evidence type="ECO:0000256" key="3">
    <source>
        <dbReference type="ARBA" id="ARBA00004799"/>
    </source>
</evidence>
<evidence type="ECO:0000256" key="7">
    <source>
        <dbReference type="ARBA" id="ARBA00013025"/>
    </source>
</evidence>
<evidence type="ECO:0000256" key="5">
    <source>
        <dbReference type="ARBA" id="ARBA00008276"/>
    </source>
</evidence>
<keyword evidence="10" id="KW-0479">Metal-binding</keyword>
<evidence type="ECO:0000256" key="10">
    <source>
        <dbReference type="ARBA" id="ARBA00022723"/>
    </source>
</evidence>
<dbReference type="STRING" id="1159016.SAMN02927937_00990"/>
<dbReference type="FunFam" id="3.40.1190.10:FF:000011">
    <property type="entry name" value="Folylpolyglutamate synthase/dihydrofolate synthase"/>
    <property type="match status" value="1"/>
</dbReference>
<evidence type="ECO:0000256" key="8">
    <source>
        <dbReference type="ARBA" id="ARBA00019357"/>
    </source>
</evidence>
<keyword evidence="11" id="KW-0547">Nucleotide-binding</keyword>
<evidence type="ECO:0000259" key="23">
    <source>
        <dbReference type="Pfam" id="PF08245"/>
    </source>
</evidence>
<proteinExistence type="inferred from homology"/>
<evidence type="ECO:0000259" key="22">
    <source>
        <dbReference type="Pfam" id="PF02875"/>
    </source>
</evidence>
<feature type="domain" description="Mur ligase C-terminal" evidence="22">
    <location>
        <begin position="281"/>
        <end position="398"/>
    </location>
</feature>
<comment type="similarity">
    <text evidence="5">Belongs to the folylpolyglutamate synthase family.</text>
</comment>
<keyword evidence="13" id="KW-0460">Magnesium</keyword>
<comment type="catalytic activity">
    <reaction evidence="21">
        <text>7,8-dihydropteroate + L-glutamate + ATP = 7,8-dihydrofolate + ADP + phosphate + H(+)</text>
        <dbReference type="Rhea" id="RHEA:23584"/>
        <dbReference type="ChEBI" id="CHEBI:15378"/>
        <dbReference type="ChEBI" id="CHEBI:17839"/>
        <dbReference type="ChEBI" id="CHEBI:29985"/>
        <dbReference type="ChEBI" id="CHEBI:30616"/>
        <dbReference type="ChEBI" id="CHEBI:43474"/>
        <dbReference type="ChEBI" id="CHEBI:57451"/>
        <dbReference type="ChEBI" id="CHEBI:456216"/>
        <dbReference type="EC" id="6.3.2.12"/>
    </reaction>
</comment>
<comment type="pathway">
    <text evidence="3">Cofactor biosynthesis; tetrahydrofolate biosynthesis; 7,8-dihydrofolate from 2-amino-4-hydroxy-6-hydroxymethyl-7,8-dihydropteridine diphosphate and 4-aminobenzoate: step 2/2.</text>
</comment>
<dbReference type="GO" id="GO:0004326">
    <property type="term" value="F:tetrahydrofolylpolyglutamate synthase activity"/>
    <property type="evidence" value="ECO:0007669"/>
    <property type="project" value="UniProtKB-EC"/>
</dbReference>
<dbReference type="Pfam" id="PF02875">
    <property type="entry name" value="Mur_ligase_C"/>
    <property type="match status" value="1"/>
</dbReference>
<dbReference type="InterPro" id="IPR036565">
    <property type="entry name" value="Mur-like_cat_sf"/>
</dbReference>
<comment type="catalytic activity">
    <reaction evidence="19">
        <text>10-formyltetrahydrofolyl-(gamma-L-Glu)(n) + L-glutamate + ATP = 10-formyltetrahydrofolyl-(gamma-L-Glu)(n+1) + ADP + phosphate + H(+)</text>
        <dbReference type="Rhea" id="RHEA:51904"/>
        <dbReference type="Rhea" id="RHEA-COMP:13088"/>
        <dbReference type="Rhea" id="RHEA-COMP:14300"/>
        <dbReference type="ChEBI" id="CHEBI:15378"/>
        <dbReference type="ChEBI" id="CHEBI:29985"/>
        <dbReference type="ChEBI" id="CHEBI:30616"/>
        <dbReference type="ChEBI" id="CHEBI:43474"/>
        <dbReference type="ChEBI" id="CHEBI:134413"/>
        <dbReference type="ChEBI" id="CHEBI:456216"/>
        <dbReference type="EC" id="6.3.2.17"/>
    </reaction>
</comment>
<evidence type="ECO:0000256" key="2">
    <source>
        <dbReference type="ARBA" id="ARBA00002714"/>
    </source>
</evidence>
<dbReference type="PIRSF" id="PIRSF001563">
    <property type="entry name" value="Folylpolyglu_synth"/>
    <property type="match status" value="1"/>
</dbReference>
<dbReference type="NCBIfam" id="TIGR01499">
    <property type="entry name" value="folC"/>
    <property type="match status" value="1"/>
</dbReference>
<dbReference type="Pfam" id="PF08245">
    <property type="entry name" value="Mur_ligase_M"/>
    <property type="match status" value="1"/>
</dbReference>
<evidence type="ECO:0000256" key="16">
    <source>
        <dbReference type="ARBA" id="ARBA00030592"/>
    </source>
</evidence>
<dbReference type="GO" id="GO:0005524">
    <property type="term" value="F:ATP binding"/>
    <property type="evidence" value="ECO:0007669"/>
    <property type="project" value="UniProtKB-KW"/>
</dbReference>
<evidence type="ECO:0000256" key="4">
    <source>
        <dbReference type="ARBA" id="ARBA00005150"/>
    </source>
</evidence>
<dbReference type="Gene3D" id="3.90.190.20">
    <property type="entry name" value="Mur ligase, C-terminal domain"/>
    <property type="match status" value="1"/>
</dbReference>
<evidence type="ECO:0000313" key="25">
    <source>
        <dbReference type="Proteomes" id="UP000199634"/>
    </source>
</evidence>
<dbReference type="InterPro" id="IPR018109">
    <property type="entry name" value="Folylpolyglutamate_synth_CS"/>
</dbReference>
<accession>A0A1H6KFU8</accession>
<evidence type="ECO:0000256" key="15">
    <source>
        <dbReference type="ARBA" id="ARBA00030048"/>
    </source>
</evidence>
<dbReference type="PANTHER" id="PTHR11136:SF0">
    <property type="entry name" value="DIHYDROFOLATE SYNTHETASE-RELATED"/>
    <property type="match status" value="1"/>
</dbReference>
<evidence type="ECO:0000256" key="17">
    <source>
        <dbReference type="ARBA" id="ARBA00032510"/>
    </source>
</evidence>
<keyword evidence="25" id="KW-1185">Reference proteome</keyword>
<keyword evidence="9" id="KW-0436">Ligase</keyword>
<evidence type="ECO:0000256" key="14">
    <source>
        <dbReference type="ARBA" id="ARBA00022909"/>
    </source>
</evidence>
<dbReference type="PANTHER" id="PTHR11136">
    <property type="entry name" value="FOLYLPOLYGLUTAMATE SYNTHASE-RELATED"/>
    <property type="match status" value="1"/>
</dbReference>
<dbReference type="PROSITE" id="PS01011">
    <property type="entry name" value="FOLYLPOLYGLU_SYNT_1"/>
    <property type="match status" value="1"/>
</dbReference>
<evidence type="ECO:0000313" key="24">
    <source>
        <dbReference type="EMBL" id="SEH70703.1"/>
    </source>
</evidence>
<dbReference type="GO" id="GO:0008841">
    <property type="term" value="F:dihydrofolate synthase activity"/>
    <property type="evidence" value="ECO:0007669"/>
    <property type="project" value="UniProtKB-EC"/>
</dbReference>
<comment type="function">
    <text evidence="2">Functions in two distinct reactions of the de novo folate biosynthetic pathway. Catalyzes the addition of a glutamate residue to dihydropteroate (7,8-dihydropteroate or H2Pte) to form dihydrofolate (7,8-dihydrofolate monoglutamate or H2Pte-Glu). Also catalyzes successive additions of L-glutamate to tetrahydrofolate or 10-formyltetrahydrofolate or 5,10-methylenetetrahydrofolate, leading to folylpolyglutamate derivatives.</text>
</comment>
<evidence type="ECO:0000256" key="20">
    <source>
        <dbReference type="ARBA" id="ARBA00049035"/>
    </source>
</evidence>
<gene>
    <name evidence="24" type="ORF">SAMN02927937_00990</name>
</gene>
<evidence type="ECO:0000256" key="21">
    <source>
        <dbReference type="ARBA" id="ARBA00049161"/>
    </source>
</evidence>
<keyword evidence="14" id="KW-0289">Folate biosynthesis</keyword>
<dbReference type="EMBL" id="FNXE01000009">
    <property type="protein sequence ID" value="SEH70703.1"/>
    <property type="molecule type" value="Genomic_DNA"/>
</dbReference>
<dbReference type="GO" id="GO:0046872">
    <property type="term" value="F:metal ion binding"/>
    <property type="evidence" value="ECO:0007669"/>
    <property type="project" value="UniProtKB-KW"/>
</dbReference>
<reference evidence="24 25" key="1">
    <citation type="submission" date="2016-10" db="EMBL/GenBank/DDBJ databases">
        <authorList>
            <person name="de Groot N.N."/>
        </authorList>
    </citation>
    <scope>NUCLEOTIDE SEQUENCE [LARGE SCALE GENOMIC DNA]</scope>
    <source>
        <strain evidence="24 25">CGMCC 1.10825</strain>
    </source>
</reference>
<protein>
    <recommendedName>
        <fullName evidence="8">Dihydrofolate synthase/folylpolyglutamate synthase</fullName>
        <ecNumber evidence="6">6.3.2.12</ecNumber>
        <ecNumber evidence="7">6.3.2.17</ecNumber>
    </recommendedName>
    <alternativeName>
        <fullName evidence="17">Folylpoly-gamma-glutamate synthetase-dihydrofolate synthetase</fullName>
    </alternativeName>
    <alternativeName>
        <fullName evidence="15">Folylpolyglutamate synthetase</fullName>
    </alternativeName>
    <alternativeName>
        <fullName evidence="16">Tetrahydrofolylpolyglutamate synthase</fullName>
    </alternativeName>
</protein>
<dbReference type="EC" id="6.3.2.17" evidence="7"/>
<sequence>MDLYQKTVEWMYSQLPLFQHVGTVAFKKDLTNTLKLAEHLNHPEDKFQSVHIGGTNGKGSTSSLIASVLQTAGYKVGLYTSPHLVDFRERIRINGEEISKDFVVDFIKKNRTFLEENHLSFFEMTVGMAFQYFAEQKVDVAIIEVGLGGRLDSTNIINPLLSVITNIGWDHMNLLGNTLEEIAFEKAGIIKEKTPAVIGEFTTETKKVFTEQAQMKEAPIYFASTIADSTVLDSDLKGNYQIHNKKTAYQALQLLKKHFSISNDGIINGFLNVGKNTGLKGRWTILSDKPLIVADTAHNKNGLELVMQQVQQQKFDSLFMVFGVVNDKDIDSILPFLPKKAEYFIAKPNVSRGLDADILKEKLQEAGFKATVFNSITQALENARERATKNDMIYIGGSTFVVAEVI</sequence>
<evidence type="ECO:0000256" key="18">
    <source>
        <dbReference type="ARBA" id="ARBA00047493"/>
    </source>
</evidence>
<dbReference type="InterPro" id="IPR013221">
    <property type="entry name" value="Mur_ligase_cen"/>
</dbReference>
<dbReference type="GO" id="GO:0046656">
    <property type="term" value="P:folic acid biosynthetic process"/>
    <property type="evidence" value="ECO:0007669"/>
    <property type="project" value="UniProtKB-KW"/>
</dbReference>
<dbReference type="GO" id="GO:0005737">
    <property type="term" value="C:cytoplasm"/>
    <property type="evidence" value="ECO:0007669"/>
    <property type="project" value="TreeGrafter"/>
</dbReference>
<dbReference type="Proteomes" id="UP000199634">
    <property type="component" value="Unassembled WGS sequence"/>
</dbReference>
<evidence type="ECO:0000256" key="6">
    <source>
        <dbReference type="ARBA" id="ARBA00013023"/>
    </source>
</evidence>
<comment type="cofactor">
    <cofactor evidence="1">
        <name>Mg(2+)</name>
        <dbReference type="ChEBI" id="CHEBI:18420"/>
    </cofactor>
</comment>
<dbReference type="AlphaFoldDB" id="A0A1H6KFU8"/>
<dbReference type="InterPro" id="IPR036615">
    <property type="entry name" value="Mur_ligase_C_dom_sf"/>
</dbReference>
<dbReference type="OrthoDB" id="9809356at2"/>
<evidence type="ECO:0000256" key="11">
    <source>
        <dbReference type="ARBA" id="ARBA00022741"/>
    </source>
</evidence>
<evidence type="ECO:0000256" key="13">
    <source>
        <dbReference type="ARBA" id="ARBA00022842"/>
    </source>
</evidence>
<dbReference type="EC" id="6.3.2.12" evidence="6"/>
<dbReference type="InterPro" id="IPR001645">
    <property type="entry name" value="Folylpolyglutamate_synth"/>
</dbReference>